<evidence type="ECO:0000313" key="3">
    <source>
        <dbReference type="EMBL" id="WEK34701.1"/>
    </source>
</evidence>
<organism evidence="3 4">
    <name type="scientific">Candidatus Pseudobacter hemicellulosilyticus</name>
    <dbReference type="NCBI Taxonomy" id="3121375"/>
    <lineage>
        <taxon>Bacteria</taxon>
        <taxon>Pseudomonadati</taxon>
        <taxon>Bacteroidota</taxon>
        <taxon>Chitinophagia</taxon>
        <taxon>Chitinophagales</taxon>
        <taxon>Chitinophagaceae</taxon>
        <taxon>Pseudobacter</taxon>
    </lineage>
</organism>
<sequence length="203" mass="23192">MPLLQWIENLDRALVVLINNDTDRAWLDPVMTLLRHPYTWIPLYVYMLYLAIRKLEWRAWLFTGCTLLTFAITDSLSAAVMKPFFGRLRPCQDPDLGPLLRDLIDCGGMYGLPSSHAANHFGLAAFWFIAILAITGKKWHWLWIWAAIIGYAQIYVGKHYPSDIVVGGVVGLITGTGAGWLFRRLWPVTQRYTLVYNPPASLR</sequence>
<feature type="transmembrane region" description="Helical" evidence="1">
    <location>
        <begin position="141"/>
        <end position="158"/>
    </location>
</feature>
<dbReference type="PANTHER" id="PTHR14969:SF13">
    <property type="entry name" value="AT30094P"/>
    <property type="match status" value="1"/>
</dbReference>
<dbReference type="InterPro" id="IPR036938">
    <property type="entry name" value="PAP2/HPO_sf"/>
</dbReference>
<accession>A0AAJ6BH08</accession>
<reference evidence="3" key="1">
    <citation type="submission" date="2023-03" db="EMBL/GenBank/DDBJ databases">
        <title>Andean soil-derived lignocellulolytic bacterial consortium as a source of novel taxa and putative plastic-active enzymes.</title>
        <authorList>
            <person name="Diaz-Garcia L."/>
            <person name="Chuvochina M."/>
            <person name="Feuerriegel G."/>
            <person name="Bunk B."/>
            <person name="Sproer C."/>
            <person name="Streit W.R."/>
            <person name="Rodriguez L.M."/>
            <person name="Overmann J."/>
            <person name="Jimenez D.J."/>
        </authorList>
    </citation>
    <scope>NUCLEOTIDE SEQUENCE</scope>
    <source>
        <strain evidence="3">MAG 7</strain>
    </source>
</reference>
<evidence type="ECO:0000256" key="1">
    <source>
        <dbReference type="SAM" id="Phobius"/>
    </source>
</evidence>
<dbReference type="Pfam" id="PF01569">
    <property type="entry name" value="PAP2"/>
    <property type="match status" value="1"/>
</dbReference>
<feature type="transmembrane region" description="Helical" evidence="1">
    <location>
        <begin position="117"/>
        <end position="134"/>
    </location>
</feature>
<dbReference type="InterPro" id="IPR000326">
    <property type="entry name" value="PAP2/HPO"/>
</dbReference>
<dbReference type="AlphaFoldDB" id="A0AAJ6BH08"/>
<feature type="transmembrane region" description="Helical" evidence="1">
    <location>
        <begin position="33"/>
        <end position="52"/>
    </location>
</feature>
<dbReference type="Gene3D" id="1.20.144.10">
    <property type="entry name" value="Phosphatidic acid phosphatase type 2/haloperoxidase"/>
    <property type="match status" value="1"/>
</dbReference>
<feature type="transmembrane region" description="Helical" evidence="1">
    <location>
        <begin position="164"/>
        <end position="182"/>
    </location>
</feature>
<keyword evidence="1" id="KW-0472">Membrane</keyword>
<evidence type="ECO:0000313" key="4">
    <source>
        <dbReference type="Proteomes" id="UP001220610"/>
    </source>
</evidence>
<feature type="domain" description="Phosphatidic acid phosphatase type 2/haloperoxidase" evidence="2">
    <location>
        <begin position="63"/>
        <end position="179"/>
    </location>
</feature>
<keyword evidence="1" id="KW-0812">Transmembrane</keyword>
<dbReference type="SUPFAM" id="SSF48317">
    <property type="entry name" value="Acid phosphatase/Vanadium-dependent haloperoxidase"/>
    <property type="match status" value="1"/>
</dbReference>
<dbReference type="Proteomes" id="UP001220610">
    <property type="component" value="Chromosome"/>
</dbReference>
<keyword evidence="1" id="KW-1133">Transmembrane helix</keyword>
<dbReference type="EMBL" id="CP119311">
    <property type="protein sequence ID" value="WEK34701.1"/>
    <property type="molecule type" value="Genomic_DNA"/>
</dbReference>
<name>A0AAJ6BH08_9BACT</name>
<dbReference type="PANTHER" id="PTHR14969">
    <property type="entry name" value="SPHINGOSINE-1-PHOSPHATE PHOSPHOHYDROLASE"/>
    <property type="match status" value="1"/>
</dbReference>
<dbReference type="SMART" id="SM00014">
    <property type="entry name" value="acidPPc"/>
    <property type="match status" value="1"/>
</dbReference>
<evidence type="ECO:0000259" key="2">
    <source>
        <dbReference type="SMART" id="SM00014"/>
    </source>
</evidence>
<gene>
    <name evidence="3" type="ORF">P0Y53_19620</name>
</gene>
<protein>
    <submittedName>
        <fullName evidence="3">Phosphatase PAP2 family protein</fullName>
    </submittedName>
</protein>
<feature type="transmembrane region" description="Helical" evidence="1">
    <location>
        <begin position="59"/>
        <end position="80"/>
    </location>
</feature>
<proteinExistence type="predicted"/>